<dbReference type="InterPro" id="IPR014729">
    <property type="entry name" value="Rossmann-like_a/b/a_fold"/>
</dbReference>
<keyword evidence="5 13" id="KW-0820">tRNA-binding</keyword>
<dbReference type="InterPro" id="IPR015413">
    <property type="entry name" value="Methionyl/Leucyl_tRNA_Synth"/>
</dbReference>
<dbReference type="NCBIfam" id="TIGR00398">
    <property type="entry name" value="metG"/>
    <property type="match status" value="1"/>
</dbReference>
<comment type="subunit">
    <text evidence="3 13">Homodimer.</text>
</comment>
<protein>
    <recommendedName>
        <fullName evidence="13">Methionine--tRNA ligase</fullName>
        <ecNumber evidence="13">6.1.1.10</ecNumber>
    </recommendedName>
    <alternativeName>
        <fullName evidence="13">Methionyl-tRNA synthetase</fullName>
        <shortName evidence="13">MetRS</shortName>
    </alternativeName>
</protein>
<dbReference type="FunFam" id="2.40.50.140:FF:000042">
    <property type="entry name" value="Methionine--tRNA ligase"/>
    <property type="match status" value="1"/>
</dbReference>
<dbReference type="Gene3D" id="2.170.220.10">
    <property type="match status" value="1"/>
</dbReference>
<dbReference type="PROSITE" id="PS50886">
    <property type="entry name" value="TRBD"/>
    <property type="match status" value="1"/>
</dbReference>
<comment type="catalytic activity">
    <reaction evidence="12 13">
        <text>tRNA(Met) + L-methionine + ATP = L-methionyl-tRNA(Met) + AMP + diphosphate</text>
        <dbReference type="Rhea" id="RHEA:13481"/>
        <dbReference type="Rhea" id="RHEA-COMP:9667"/>
        <dbReference type="Rhea" id="RHEA-COMP:9698"/>
        <dbReference type="ChEBI" id="CHEBI:30616"/>
        <dbReference type="ChEBI" id="CHEBI:33019"/>
        <dbReference type="ChEBI" id="CHEBI:57844"/>
        <dbReference type="ChEBI" id="CHEBI:78442"/>
        <dbReference type="ChEBI" id="CHEBI:78530"/>
        <dbReference type="ChEBI" id="CHEBI:456215"/>
        <dbReference type="EC" id="6.1.1.10"/>
    </reaction>
</comment>
<keyword evidence="9 13" id="KW-0694">RNA-binding</keyword>
<dbReference type="EC" id="6.1.1.10" evidence="13"/>
<sequence length="659" mass="75291">MTEEKKSFYITTPIYYPSGKLHIGHAYTTVAGDAMARYKRMQGYDVHYLTGTDEHGQKIQKKAEELQVTPQAYVDDIVAGIKDLWNKMDISYDDFIRTTEDRHKEVVEKIFKQLVDQGDIYLDEYEGWYSVQDETFYTEHQLVDPIMENGKVVGGKSPDSGHAVELVREASYFFRMGKYVDRLLKFYEENPHFIQPESRKNEMINNFIKPGLEDLAVSRTSFDWGIRVPVNPKHVIYVWVDALSNYITALGYGTENAEKYKKFWPADVHLVGKEIVRFHTIYWPIILMALDLPLPKKVFAHGWILMKDGKMSKSKGNVVDPVTLIDRYGLDALRYYLLREVPFGSDGVFTPEGFVERINFDLANDLGNLLNRTVAMIDKYFDGQIPAFKEKVTEFDEALVNFATDTLQKVEEAMENMEFSVALSSIWQFISRTNKYIDETQPWVLAKDEKDREKLASVMAHLAEMLRQTSIMLMPFLTTTSGKIFEQLGITDEAYQSWESLSTIGCIPTGTKVVKGQPIFPRLEVEVEVAYIKEQMKGSAPKVEEKKEEPKAEEITIDDFFKVELRVAEVIEAEPVKKADKLLKIQLDLGTEKRQVVSGIAKFYTPEDLKGKKVICVTNLKPVKLRGELSQGMILAGEEDGVLSLATVDQNLPNGTKIK</sequence>
<dbReference type="PANTHER" id="PTHR43326:SF1">
    <property type="entry name" value="METHIONINE--TRNA LIGASE, MITOCHONDRIAL"/>
    <property type="match status" value="1"/>
</dbReference>
<dbReference type="InterPro" id="IPR023457">
    <property type="entry name" value="Met-tRNA_synth_2"/>
</dbReference>
<dbReference type="CDD" id="cd00814">
    <property type="entry name" value="MetRS_core"/>
    <property type="match status" value="1"/>
</dbReference>
<dbReference type="CDD" id="cd02800">
    <property type="entry name" value="tRNA_bind_EcMetRS_like"/>
    <property type="match status" value="1"/>
</dbReference>
<dbReference type="RefSeq" id="WP_087097514.1">
    <property type="nucleotide sequence ID" value="NZ_FMIK01000003.1"/>
</dbReference>
<accession>A0AAX2CB74</accession>
<dbReference type="Pfam" id="PF01588">
    <property type="entry name" value="tRNA_bind"/>
    <property type="match status" value="1"/>
</dbReference>
<dbReference type="GO" id="GO:0005737">
    <property type="term" value="C:cytoplasm"/>
    <property type="evidence" value="ECO:0007669"/>
    <property type="project" value="UniProtKB-SubCell"/>
</dbReference>
<dbReference type="GO" id="GO:0000049">
    <property type="term" value="F:tRNA binding"/>
    <property type="evidence" value="ECO:0007669"/>
    <property type="project" value="UniProtKB-UniRule"/>
</dbReference>
<keyword evidence="10 13" id="KW-0648">Protein biosynthesis</keyword>
<evidence type="ECO:0000259" key="14">
    <source>
        <dbReference type="PROSITE" id="PS50886"/>
    </source>
</evidence>
<comment type="caution">
    <text evidence="13">Lacks conserved residue(s) required for the propagation of feature annotation.</text>
</comment>
<evidence type="ECO:0000256" key="13">
    <source>
        <dbReference type="HAMAP-Rule" id="MF_01228"/>
    </source>
</evidence>
<dbReference type="Gene3D" id="3.40.50.620">
    <property type="entry name" value="HUPs"/>
    <property type="match status" value="1"/>
</dbReference>
<dbReference type="CDD" id="cd07957">
    <property type="entry name" value="Anticodon_Ia_Met"/>
    <property type="match status" value="1"/>
</dbReference>
<keyword evidence="4 13" id="KW-0963">Cytoplasm</keyword>
<dbReference type="GO" id="GO:0004825">
    <property type="term" value="F:methionine-tRNA ligase activity"/>
    <property type="evidence" value="ECO:0007669"/>
    <property type="project" value="UniProtKB-UniRule"/>
</dbReference>
<name>A0AAX2CB74_9BACI</name>
<comment type="similarity">
    <text evidence="13">Belongs to the class-I aminoacyl-tRNA synthetase family. MetG type 2B subfamily.</text>
</comment>
<evidence type="ECO:0000256" key="7">
    <source>
        <dbReference type="ARBA" id="ARBA00022741"/>
    </source>
</evidence>
<dbReference type="SUPFAM" id="SSF47323">
    <property type="entry name" value="Anticodon-binding domain of a subclass of class I aminoacyl-tRNA synthetases"/>
    <property type="match status" value="1"/>
</dbReference>
<evidence type="ECO:0000256" key="10">
    <source>
        <dbReference type="ARBA" id="ARBA00022917"/>
    </source>
</evidence>
<evidence type="ECO:0000313" key="15">
    <source>
        <dbReference type="EMBL" id="SCL81593.1"/>
    </source>
</evidence>
<dbReference type="FunFam" id="2.170.220.10:FF:000002">
    <property type="entry name" value="Methionine--tRNA ligase"/>
    <property type="match status" value="1"/>
</dbReference>
<proteinExistence type="inferred from homology"/>
<evidence type="ECO:0000256" key="1">
    <source>
        <dbReference type="ARBA" id="ARBA00003314"/>
    </source>
</evidence>
<evidence type="ECO:0000313" key="16">
    <source>
        <dbReference type="Proteomes" id="UP000242164"/>
    </source>
</evidence>
<dbReference type="InterPro" id="IPR012340">
    <property type="entry name" value="NA-bd_OB-fold"/>
</dbReference>
<reference evidence="15 16" key="1">
    <citation type="submission" date="2016-08" db="EMBL/GenBank/DDBJ databases">
        <authorList>
            <person name="Loux V."/>
            <person name="Rue O."/>
        </authorList>
    </citation>
    <scope>NUCLEOTIDE SEQUENCE [LARGE SCALE GENOMIC DNA]</scope>
    <source>
        <strain evidence="15 16">AFSSA_08CEB44bac</strain>
    </source>
</reference>
<evidence type="ECO:0000256" key="4">
    <source>
        <dbReference type="ARBA" id="ARBA00022490"/>
    </source>
</evidence>
<dbReference type="FunFam" id="1.10.730.10:FF:000026">
    <property type="entry name" value="Methionine--tRNA ligase"/>
    <property type="match status" value="1"/>
</dbReference>
<dbReference type="Gene3D" id="1.10.730.10">
    <property type="entry name" value="Isoleucyl-tRNA Synthetase, Domain 1"/>
    <property type="match status" value="1"/>
</dbReference>
<dbReference type="SUPFAM" id="SSF52374">
    <property type="entry name" value="Nucleotidylyl transferase"/>
    <property type="match status" value="1"/>
</dbReference>
<evidence type="ECO:0000256" key="8">
    <source>
        <dbReference type="ARBA" id="ARBA00022840"/>
    </source>
</evidence>
<dbReference type="GO" id="GO:0005524">
    <property type="term" value="F:ATP binding"/>
    <property type="evidence" value="ECO:0007669"/>
    <property type="project" value="UniProtKB-UniRule"/>
</dbReference>
<dbReference type="Gene3D" id="2.40.50.140">
    <property type="entry name" value="Nucleic acid-binding proteins"/>
    <property type="match status" value="1"/>
</dbReference>
<dbReference type="NCBIfam" id="TIGR00399">
    <property type="entry name" value="metG_C_term"/>
    <property type="match status" value="1"/>
</dbReference>
<evidence type="ECO:0000256" key="3">
    <source>
        <dbReference type="ARBA" id="ARBA00011738"/>
    </source>
</evidence>
<gene>
    <name evidence="13" type="primary">metG</name>
    <name evidence="15" type="ORF">BCB44BAC_00029</name>
</gene>
<dbReference type="Pfam" id="PF09334">
    <property type="entry name" value="tRNA-synt_1g"/>
    <property type="match status" value="1"/>
</dbReference>
<evidence type="ECO:0000256" key="11">
    <source>
        <dbReference type="ARBA" id="ARBA00023146"/>
    </source>
</evidence>
<dbReference type="InterPro" id="IPR002547">
    <property type="entry name" value="tRNA-bd_dom"/>
</dbReference>
<organism evidence="15 16">
    <name type="scientific">Bacillus cytotoxicus</name>
    <dbReference type="NCBI Taxonomy" id="580165"/>
    <lineage>
        <taxon>Bacteria</taxon>
        <taxon>Bacillati</taxon>
        <taxon>Bacillota</taxon>
        <taxon>Bacilli</taxon>
        <taxon>Bacillales</taxon>
        <taxon>Bacillaceae</taxon>
        <taxon>Bacillus</taxon>
        <taxon>Bacillus cereus group</taxon>
    </lineage>
</organism>
<dbReference type="InterPro" id="IPR001412">
    <property type="entry name" value="aa-tRNA-synth_I_CS"/>
</dbReference>
<feature type="domain" description="TRNA-binding" evidence="14">
    <location>
        <begin position="559"/>
        <end position="659"/>
    </location>
</feature>
<dbReference type="InterPro" id="IPR009080">
    <property type="entry name" value="tRNAsynth_Ia_anticodon-bd"/>
</dbReference>
<dbReference type="PRINTS" id="PR01041">
    <property type="entry name" value="TRNASYNTHMET"/>
</dbReference>
<evidence type="ECO:0000256" key="6">
    <source>
        <dbReference type="ARBA" id="ARBA00022598"/>
    </source>
</evidence>
<evidence type="ECO:0000256" key="2">
    <source>
        <dbReference type="ARBA" id="ARBA00004496"/>
    </source>
</evidence>
<evidence type="ECO:0000256" key="5">
    <source>
        <dbReference type="ARBA" id="ARBA00022555"/>
    </source>
</evidence>
<feature type="short sequence motif" description="'HIGH' region" evidence="13">
    <location>
        <begin position="15"/>
        <end position="25"/>
    </location>
</feature>
<dbReference type="InterPro" id="IPR014758">
    <property type="entry name" value="Met-tRNA_synth"/>
</dbReference>
<dbReference type="InterPro" id="IPR041872">
    <property type="entry name" value="Anticodon_Met"/>
</dbReference>
<dbReference type="PANTHER" id="PTHR43326">
    <property type="entry name" value="METHIONYL-TRNA SYNTHETASE"/>
    <property type="match status" value="1"/>
</dbReference>
<dbReference type="NCBIfam" id="NF008900">
    <property type="entry name" value="PRK12267.1"/>
    <property type="match status" value="1"/>
</dbReference>
<dbReference type="Proteomes" id="UP000242164">
    <property type="component" value="Unassembled WGS sequence"/>
</dbReference>
<keyword evidence="8 13" id="KW-0067">ATP-binding</keyword>
<dbReference type="SUPFAM" id="SSF50249">
    <property type="entry name" value="Nucleic acid-binding proteins"/>
    <property type="match status" value="1"/>
</dbReference>
<dbReference type="EMBL" id="FMIK01000003">
    <property type="protein sequence ID" value="SCL81593.1"/>
    <property type="molecule type" value="Genomic_DNA"/>
</dbReference>
<keyword evidence="7 13" id="KW-0547">Nucleotide-binding</keyword>
<keyword evidence="11 13" id="KW-0030">Aminoacyl-tRNA synthetase</keyword>
<dbReference type="HAMAP" id="MF_01228">
    <property type="entry name" value="Met_tRNA_synth_type2"/>
    <property type="match status" value="1"/>
</dbReference>
<evidence type="ECO:0000256" key="9">
    <source>
        <dbReference type="ARBA" id="ARBA00022884"/>
    </source>
</evidence>
<dbReference type="InterPro" id="IPR004495">
    <property type="entry name" value="Met-tRNA-synth_bsu_C"/>
</dbReference>
<dbReference type="GO" id="GO:0006431">
    <property type="term" value="P:methionyl-tRNA aminoacylation"/>
    <property type="evidence" value="ECO:0007669"/>
    <property type="project" value="UniProtKB-UniRule"/>
</dbReference>
<dbReference type="Pfam" id="PF19303">
    <property type="entry name" value="Anticodon_3"/>
    <property type="match status" value="1"/>
</dbReference>
<dbReference type="AlphaFoldDB" id="A0AAX2CB74"/>
<comment type="caution">
    <text evidence="15">The sequence shown here is derived from an EMBL/GenBank/DDBJ whole genome shotgun (WGS) entry which is preliminary data.</text>
</comment>
<feature type="short sequence motif" description="'KMSKS' region" evidence="13">
    <location>
        <begin position="310"/>
        <end position="314"/>
    </location>
</feature>
<comment type="function">
    <text evidence="1 13">Is required not only for elongation of protein synthesis but also for the initiation of all mRNA translation through initiator tRNA(fMet) aminoacylation.</text>
</comment>
<evidence type="ECO:0000256" key="12">
    <source>
        <dbReference type="ARBA" id="ARBA00047364"/>
    </source>
</evidence>
<dbReference type="PROSITE" id="PS00178">
    <property type="entry name" value="AA_TRNA_LIGASE_I"/>
    <property type="match status" value="1"/>
</dbReference>
<comment type="subcellular location">
    <subcellularLocation>
        <location evidence="2 13">Cytoplasm</location>
    </subcellularLocation>
</comment>
<keyword evidence="6 13" id="KW-0436">Ligase</keyword>
<dbReference type="InterPro" id="IPR033911">
    <property type="entry name" value="MetRS_core"/>
</dbReference>